<dbReference type="EMBL" id="CP098400">
    <property type="protein sequence ID" value="URW79805.1"/>
    <property type="molecule type" value="Genomic_DNA"/>
</dbReference>
<proteinExistence type="predicted"/>
<dbReference type="SUPFAM" id="SSF53800">
    <property type="entry name" value="Chelatase"/>
    <property type="match status" value="1"/>
</dbReference>
<protein>
    <submittedName>
        <fullName evidence="3">Sirohydrochlorin cobaltochelatase</fullName>
    </submittedName>
</protein>
<dbReference type="InterPro" id="IPR010388">
    <property type="entry name" value="Anaerobic_Co-chelatase"/>
</dbReference>
<feature type="binding site" evidence="2">
    <location>
        <position position="180"/>
    </location>
    <ligand>
        <name>Co(2+)</name>
        <dbReference type="ChEBI" id="CHEBI:48828"/>
    </ligand>
</feature>
<dbReference type="GO" id="GO:0046872">
    <property type="term" value="F:metal ion binding"/>
    <property type="evidence" value="ECO:0007669"/>
    <property type="project" value="UniProtKB-KW"/>
</dbReference>
<sequence>MKEKKGILLTAFGTTIDEAAQTYKVLEARFRSAFPEFEIRIAYTSSIVRKRLKARGIDIPSPARALAQFGEDGFSEVCLQSLHVIGGNEYNDIVSTVIAMQSIPKGVERIVVGEPLLWNHEDYTRVANILHDYVSHIEEKPDSLLLMGHGTSHPANISYAALQEYFRRLNGTPVYVATLEAFPYLEDVTEELRDNGIKDLLVMPLLTVSGGHAITDLAGAQKESWKSRLQAEGFTVRTVKQALGDLPEIVDIWIEKAAQAIKKDC</sequence>
<evidence type="ECO:0000256" key="1">
    <source>
        <dbReference type="PIRSR" id="PIRSR033579-1"/>
    </source>
</evidence>
<evidence type="ECO:0000256" key="2">
    <source>
        <dbReference type="PIRSR" id="PIRSR033579-3"/>
    </source>
</evidence>
<dbReference type="AlphaFoldDB" id="A0A9J6ZQ51"/>
<accession>A0A9J6ZQ51</accession>
<organism evidence="3 4">
    <name type="scientific">Xiashengella succiniciproducens</name>
    <dbReference type="NCBI Taxonomy" id="2949635"/>
    <lineage>
        <taxon>Bacteria</taxon>
        <taxon>Pseudomonadati</taxon>
        <taxon>Bacteroidota</taxon>
        <taxon>Bacteroidia</taxon>
        <taxon>Marinilabiliales</taxon>
        <taxon>Marinilabiliaceae</taxon>
        <taxon>Xiashengella</taxon>
    </lineage>
</organism>
<reference evidence="3" key="1">
    <citation type="submission" date="2022-05" db="EMBL/GenBank/DDBJ databases">
        <authorList>
            <person name="Sun X."/>
        </authorList>
    </citation>
    <scope>NUCLEOTIDE SEQUENCE</scope>
    <source>
        <strain evidence="3">Ai-910</strain>
    </source>
</reference>
<dbReference type="Gene3D" id="3.40.50.1400">
    <property type="match status" value="2"/>
</dbReference>
<feature type="active site" description="Proton acceptor" evidence="1">
    <location>
        <position position="149"/>
    </location>
</feature>
<dbReference type="KEGG" id="alkq:M9189_00340"/>
<reference evidence="3" key="2">
    <citation type="submission" date="2022-06" db="EMBL/GenBank/DDBJ databases">
        <title>Xiashengella guii gen. nov. sp. nov., a bacterium isolated form anaerobic digestion tank.</title>
        <authorList>
            <person name="Huang H."/>
        </authorList>
    </citation>
    <scope>NUCLEOTIDE SEQUENCE</scope>
    <source>
        <strain evidence="3">Ai-910</strain>
    </source>
</reference>
<dbReference type="GO" id="GO:0016852">
    <property type="term" value="F:sirohydrochlorin cobaltochelatase activity"/>
    <property type="evidence" value="ECO:0007669"/>
    <property type="project" value="InterPro"/>
</dbReference>
<dbReference type="Pfam" id="PF06180">
    <property type="entry name" value="CbiK"/>
    <property type="match status" value="1"/>
</dbReference>
<keyword evidence="2" id="KW-0479">Metal-binding</keyword>
<evidence type="ECO:0000313" key="4">
    <source>
        <dbReference type="Proteomes" id="UP001056426"/>
    </source>
</evidence>
<dbReference type="CDD" id="cd03413">
    <property type="entry name" value="CbiK_C"/>
    <property type="match status" value="1"/>
</dbReference>
<keyword evidence="4" id="KW-1185">Reference proteome</keyword>
<dbReference type="Proteomes" id="UP001056426">
    <property type="component" value="Chromosome"/>
</dbReference>
<evidence type="ECO:0000313" key="3">
    <source>
        <dbReference type="EMBL" id="URW79805.1"/>
    </source>
</evidence>
<gene>
    <name evidence="3" type="ORF">M9189_00340</name>
</gene>
<dbReference type="CDD" id="cd03412">
    <property type="entry name" value="CbiK_N"/>
    <property type="match status" value="1"/>
</dbReference>
<keyword evidence="2" id="KW-0170">Cobalt</keyword>
<dbReference type="GO" id="GO:0019251">
    <property type="term" value="P:anaerobic cobalamin biosynthetic process"/>
    <property type="evidence" value="ECO:0007669"/>
    <property type="project" value="InterPro"/>
</dbReference>
<name>A0A9J6ZQ51_9BACT</name>
<dbReference type="PIRSF" id="PIRSF033579">
    <property type="entry name" value="Anaer_Co_chel"/>
    <property type="match status" value="1"/>
</dbReference>
<dbReference type="RefSeq" id="WP_250723920.1">
    <property type="nucleotide sequence ID" value="NZ_CP098400.1"/>
</dbReference>
<feature type="binding site" evidence="2">
    <location>
        <position position="212"/>
    </location>
    <ligand>
        <name>Co(2+)</name>
        <dbReference type="ChEBI" id="CHEBI:48828"/>
    </ligand>
</feature>
<feature type="binding site" evidence="2">
    <location>
        <position position="149"/>
    </location>
    <ligand>
        <name>Co(2+)</name>
        <dbReference type="ChEBI" id="CHEBI:48828"/>
    </ligand>
</feature>